<accession>A0A951PHU6</accession>
<keyword evidence="1" id="KW-0732">Signal</keyword>
<dbReference type="EMBL" id="JAHHIF010000005">
    <property type="protein sequence ID" value="MBW4543742.1"/>
    <property type="molecule type" value="Genomic_DNA"/>
</dbReference>
<sequence>MLKHLLTKFLPLLVGAMLIAIGITQFTTTQATTTFSYAVTDLGTLGGDKSVAYDLNDSAQAVGYSTVNIGSRTNAVLWSNGTLTDLKQFSGIPYNDGVGINNVGQVVCNIQFGSHTGGRIPYIWQNGNVTNIFQSNQSGYATAINNVGQVVGWDVSLSAFIWQNGSTTYLNSLGDNTSNNNDRASDINNKGQIVGYASTNNGNQLHAVLWENNTVTDLGTLPGGSNSEALGINKASAVVGWSETSSGIKHAVSWQNNQITDLGTFDGNATKATDINNRATIVGYSFTVNNYSNEVPLHAFVSRNGRMVDLNNLLAANSGWELNVAHAINNRGQIVGSGQKDGQTRAFLLTPVRVTR</sequence>
<evidence type="ECO:0000313" key="2">
    <source>
        <dbReference type="EMBL" id="MBW4543742.1"/>
    </source>
</evidence>
<protein>
    <recommendedName>
        <fullName evidence="4">HAF repeat-containing protein</fullName>
    </recommendedName>
</protein>
<comment type="caution">
    <text evidence="2">The sequence shown here is derived from an EMBL/GenBank/DDBJ whole genome shotgun (WGS) entry which is preliminary data.</text>
</comment>
<evidence type="ECO:0008006" key="4">
    <source>
        <dbReference type="Google" id="ProtNLM"/>
    </source>
</evidence>
<evidence type="ECO:0000313" key="3">
    <source>
        <dbReference type="Proteomes" id="UP000753908"/>
    </source>
</evidence>
<dbReference type="NCBIfam" id="TIGR02913">
    <property type="entry name" value="HAF_rpt"/>
    <property type="match status" value="4"/>
</dbReference>
<dbReference type="InterPro" id="IPR014262">
    <property type="entry name" value="HAF_rpt"/>
</dbReference>
<feature type="signal peptide" evidence="1">
    <location>
        <begin position="1"/>
        <end position="31"/>
    </location>
</feature>
<dbReference type="AlphaFoldDB" id="A0A951PHU6"/>
<reference evidence="2" key="1">
    <citation type="submission" date="2021-05" db="EMBL/GenBank/DDBJ databases">
        <authorList>
            <person name="Pietrasiak N."/>
            <person name="Ward R."/>
            <person name="Stajich J.E."/>
            <person name="Kurbessoian T."/>
        </authorList>
    </citation>
    <scope>NUCLEOTIDE SEQUENCE</scope>
    <source>
        <strain evidence="2">CPER-KK1</strain>
    </source>
</reference>
<gene>
    <name evidence="2" type="ORF">KME25_04730</name>
</gene>
<organism evidence="2 3">
    <name type="scientific">Symplocastrum torsivum CPER-KK1</name>
    <dbReference type="NCBI Taxonomy" id="450513"/>
    <lineage>
        <taxon>Bacteria</taxon>
        <taxon>Bacillati</taxon>
        <taxon>Cyanobacteriota</taxon>
        <taxon>Cyanophyceae</taxon>
        <taxon>Oscillatoriophycideae</taxon>
        <taxon>Oscillatoriales</taxon>
        <taxon>Microcoleaceae</taxon>
        <taxon>Symplocastrum</taxon>
    </lineage>
</organism>
<feature type="chain" id="PRO_5037430254" description="HAF repeat-containing protein" evidence="1">
    <location>
        <begin position="32"/>
        <end position="356"/>
    </location>
</feature>
<dbReference type="Proteomes" id="UP000753908">
    <property type="component" value="Unassembled WGS sequence"/>
</dbReference>
<proteinExistence type="predicted"/>
<evidence type="ECO:0000256" key="1">
    <source>
        <dbReference type="SAM" id="SignalP"/>
    </source>
</evidence>
<reference evidence="2" key="2">
    <citation type="journal article" date="2022" name="Microbiol. Resour. Announc.">
        <title>Metagenome Sequencing to Explore Phylogenomics of Terrestrial Cyanobacteria.</title>
        <authorList>
            <person name="Ward R.D."/>
            <person name="Stajich J.E."/>
            <person name="Johansen J.R."/>
            <person name="Huntemann M."/>
            <person name="Clum A."/>
            <person name="Foster B."/>
            <person name="Foster B."/>
            <person name="Roux S."/>
            <person name="Palaniappan K."/>
            <person name="Varghese N."/>
            <person name="Mukherjee S."/>
            <person name="Reddy T.B.K."/>
            <person name="Daum C."/>
            <person name="Copeland A."/>
            <person name="Chen I.A."/>
            <person name="Ivanova N.N."/>
            <person name="Kyrpides N.C."/>
            <person name="Shapiro N."/>
            <person name="Eloe-Fadrosh E.A."/>
            <person name="Pietrasiak N."/>
        </authorList>
    </citation>
    <scope>NUCLEOTIDE SEQUENCE</scope>
    <source>
        <strain evidence="2">CPER-KK1</strain>
    </source>
</reference>
<name>A0A951PHU6_9CYAN</name>